<proteinExistence type="predicted"/>
<dbReference type="PANTHER" id="PTHR43378">
    <property type="entry name" value="UDP-3-O-ACYLGLUCOSAMINE N-ACYLTRANSFERASE"/>
    <property type="match status" value="1"/>
</dbReference>
<dbReference type="Gene3D" id="3.40.1390.10">
    <property type="entry name" value="MurE/MurF, N-terminal domain"/>
    <property type="match status" value="1"/>
</dbReference>
<dbReference type="NCBIfam" id="TIGR01853">
    <property type="entry name" value="lipid_A_lpxD"/>
    <property type="match status" value="1"/>
</dbReference>
<dbReference type="InterPro" id="IPR020573">
    <property type="entry name" value="UDP_GlcNAc_AcTrfase_non-rep"/>
</dbReference>
<evidence type="ECO:0000256" key="2">
    <source>
        <dbReference type="ARBA" id="ARBA00022556"/>
    </source>
</evidence>
<dbReference type="EC" id="2.3.1.191" evidence="8"/>
<evidence type="ECO:0000313" key="8">
    <source>
        <dbReference type="EMBL" id="SFV88087.1"/>
    </source>
</evidence>
<evidence type="ECO:0000256" key="6">
    <source>
        <dbReference type="ARBA" id="ARBA00023315"/>
    </source>
</evidence>
<evidence type="ECO:0000259" key="7">
    <source>
        <dbReference type="Pfam" id="PF04613"/>
    </source>
</evidence>
<evidence type="ECO:0000256" key="3">
    <source>
        <dbReference type="ARBA" id="ARBA00022679"/>
    </source>
</evidence>
<sequence>MHTLGDIAKFIGAELIGDEALKINSLATSANAKKHQLTYISASKYKADLLASKASAVIITQDLLGDCPTNALVVDNVHLAFAKITHYFKQQNTPLNGIHPSALIHSDNIANNCTIGENVVIGKNCRISANTVIEQGVIIGDNANIQPNTTILQGTRIGSNVVIAAGVVIGSEGFGNALDADKHWHSIAHLGNVIIGDEVNIGANTVIDRGTLADTQIHNGVHLDNLVHIAHNVILGADTAIAAGVTVGGSAVLGKRCQVGGGAVIASHMHLADGTVVTGSSTVDKHLSKGHYTGFTSISLHSNWKRSQLWLLKLDKIAHYLNIKLKNLKGQ</sequence>
<dbReference type="AlphaFoldDB" id="A0A1W1E2K6"/>
<dbReference type="Pfam" id="PF14602">
    <property type="entry name" value="Hexapep_2"/>
    <property type="match status" value="1"/>
</dbReference>
<feature type="domain" description="UDP-3-O-[3-hydroxymyristoyl] glucosamine N-acyltransferase non-repeat region" evidence="7">
    <location>
        <begin position="21"/>
        <end position="86"/>
    </location>
</feature>
<gene>
    <name evidence="8" type="ORF">MNB_SUP05-SYMBIONT-7-314</name>
</gene>
<keyword evidence="6 8" id="KW-0012">Acyltransferase</keyword>
<dbReference type="EMBL" id="FPIA01000008">
    <property type="protein sequence ID" value="SFV88087.1"/>
    <property type="molecule type" value="Genomic_DNA"/>
</dbReference>
<dbReference type="InterPro" id="IPR001451">
    <property type="entry name" value="Hexapep"/>
</dbReference>
<dbReference type="SUPFAM" id="SSF51161">
    <property type="entry name" value="Trimeric LpxA-like enzymes"/>
    <property type="match status" value="1"/>
</dbReference>
<dbReference type="GO" id="GO:0009245">
    <property type="term" value="P:lipid A biosynthetic process"/>
    <property type="evidence" value="ECO:0007669"/>
    <property type="project" value="UniProtKB-KW"/>
</dbReference>
<evidence type="ECO:0000256" key="1">
    <source>
        <dbReference type="ARBA" id="ARBA00022516"/>
    </source>
</evidence>
<dbReference type="GO" id="GO:0016020">
    <property type="term" value="C:membrane"/>
    <property type="evidence" value="ECO:0007669"/>
    <property type="project" value="GOC"/>
</dbReference>
<evidence type="ECO:0000256" key="4">
    <source>
        <dbReference type="ARBA" id="ARBA00022737"/>
    </source>
</evidence>
<protein>
    <submittedName>
        <fullName evidence="8">UDP-3-O-[3-hydroxymyristoyl] glucosamine N-acyltransferase</fullName>
        <ecNumber evidence="8">2.3.1.191</ecNumber>
    </submittedName>
</protein>
<dbReference type="Pfam" id="PF00132">
    <property type="entry name" value="Hexapep"/>
    <property type="match status" value="3"/>
</dbReference>
<keyword evidence="2" id="KW-0441">Lipid A biosynthesis</keyword>
<reference evidence="8" key="1">
    <citation type="submission" date="2016-10" db="EMBL/GenBank/DDBJ databases">
        <authorList>
            <person name="de Groot N.N."/>
        </authorList>
    </citation>
    <scope>NUCLEOTIDE SEQUENCE</scope>
</reference>
<name>A0A1W1E2K6_9ZZZZ</name>
<dbReference type="GO" id="GO:0016410">
    <property type="term" value="F:N-acyltransferase activity"/>
    <property type="evidence" value="ECO:0007669"/>
    <property type="project" value="InterPro"/>
</dbReference>
<evidence type="ECO:0000256" key="5">
    <source>
        <dbReference type="ARBA" id="ARBA00023098"/>
    </source>
</evidence>
<keyword evidence="1" id="KW-0444">Lipid biosynthesis</keyword>
<accession>A0A1W1E2K6</accession>
<organism evidence="8">
    <name type="scientific">hydrothermal vent metagenome</name>
    <dbReference type="NCBI Taxonomy" id="652676"/>
    <lineage>
        <taxon>unclassified sequences</taxon>
        <taxon>metagenomes</taxon>
        <taxon>ecological metagenomes</taxon>
    </lineage>
</organism>
<keyword evidence="4" id="KW-0677">Repeat</keyword>
<dbReference type="GO" id="GO:0103118">
    <property type="term" value="F:UDP-3-O-[(3R)-3-hydroxyacyl]-glucosamine N-acyltransferase activity"/>
    <property type="evidence" value="ECO:0007669"/>
    <property type="project" value="UniProtKB-EC"/>
</dbReference>
<dbReference type="NCBIfam" id="NF002060">
    <property type="entry name" value="PRK00892.1"/>
    <property type="match status" value="1"/>
</dbReference>
<dbReference type="InterPro" id="IPR007691">
    <property type="entry name" value="LpxD"/>
</dbReference>
<dbReference type="CDD" id="cd03352">
    <property type="entry name" value="LbH_LpxD"/>
    <property type="match status" value="1"/>
</dbReference>
<dbReference type="InterPro" id="IPR011004">
    <property type="entry name" value="Trimer_LpxA-like_sf"/>
</dbReference>
<keyword evidence="5" id="KW-0443">Lipid metabolism</keyword>
<dbReference type="Gene3D" id="2.160.10.10">
    <property type="entry name" value="Hexapeptide repeat proteins"/>
    <property type="match status" value="1"/>
</dbReference>
<dbReference type="PANTHER" id="PTHR43378:SF2">
    <property type="entry name" value="UDP-3-O-ACYLGLUCOSAMINE N-ACYLTRANSFERASE 1, MITOCHONDRIAL-RELATED"/>
    <property type="match status" value="1"/>
</dbReference>
<dbReference type="Pfam" id="PF04613">
    <property type="entry name" value="LpxD"/>
    <property type="match status" value="1"/>
</dbReference>
<keyword evidence="3 8" id="KW-0808">Transferase</keyword>